<dbReference type="GO" id="GO:0006508">
    <property type="term" value="P:proteolysis"/>
    <property type="evidence" value="ECO:0007669"/>
    <property type="project" value="InterPro"/>
</dbReference>
<proteinExistence type="predicted"/>
<evidence type="ECO:0008006" key="3">
    <source>
        <dbReference type="Google" id="ProtNLM"/>
    </source>
</evidence>
<organism evidence="1 2">
    <name type="scientific">Litoreibacter ponti</name>
    <dbReference type="NCBI Taxonomy" id="1510457"/>
    <lineage>
        <taxon>Bacteria</taxon>
        <taxon>Pseudomonadati</taxon>
        <taxon>Pseudomonadota</taxon>
        <taxon>Alphaproteobacteria</taxon>
        <taxon>Rhodobacterales</taxon>
        <taxon>Roseobacteraceae</taxon>
        <taxon>Litoreibacter</taxon>
    </lineage>
</organism>
<dbReference type="Gene3D" id="3.40.50.200">
    <property type="entry name" value="Peptidase S8/S53 domain"/>
    <property type="match status" value="1"/>
</dbReference>
<dbReference type="InterPro" id="IPR036852">
    <property type="entry name" value="Peptidase_S8/S53_dom_sf"/>
</dbReference>
<accession>A0A2T6BER4</accession>
<reference evidence="1 2" key="1">
    <citation type="submission" date="2018-04" db="EMBL/GenBank/DDBJ databases">
        <title>Genomic Encyclopedia of Archaeal and Bacterial Type Strains, Phase II (KMG-II): from individual species to whole genera.</title>
        <authorList>
            <person name="Goeker M."/>
        </authorList>
    </citation>
    <scope>NUCLEOTIDE SEQUENCE [LARGE SCALE GENOMIC DNA]</scope>
    <source>
        <strain evidence="1 2">DSM 100977</strain>
    </source>
</reference>
<dbReference type="SUPFAM" id="SSF52743">
    <property type="entry name" value="Subtilisin-like"/>
    <property type="match status" value="1"/>
</dbReference>
<protein>
    <recommendedName>
        <fullName evidence="3">Subtilase family protein</fullName>
    </recommendedName>
</protein>
<dbReference type="AlphaFoldDB" id="A0A2T6BER4"/>
<evidence type="ECO:0000313" key="2">
    <source>
        <dbReference type="Proteomes" id="UP000243978"/>
    </source>
</evidence>
<sequence>MSRRIEQYTGPYERWTFGDDLGRPFAFPSIRDRTSRYFSALMDSSRPLPDVKKVRFEEEPGTGSRKVEVRYPPLWNRGANLKTRPFCFFDPDAAQAPSTGLADIAADLLDLISAAADEPEDEVAAGKKRMRARYRVNFPINEVTWSSDYDVDHGVDGYRAPQTPPKAIIAVIDDGIPFANRTFLNTEGNTRVSHLWLQSARAPAGSSAVPFGAELSNGQIDGLIAQYGDNENELYRISGAMDAELPELGTYMRRDTTHGSHIMSLAAGQPMCGKQEPSQDDIEIIAVQLPNTIAWDTSGFGKEMYMLSAIHYIFERAQRIAHSCGVDELPLVINFSYGWSGGRHDGQSEMDAAIEELLHKRKAVAPTEMIMPSGNTFLNLMHAQFQESDFKADPDDPGTEAIEVYWQVQPEDRTSSYIEFWMPEGLDVSDYTFKVTPPRGLTFDAEPSLALRGDPLLSRGDDRAFLDLRVGGAALGQMSVDQNRGTRWRAMVALAATVPLERAGRWAPSGRWVMRMERSASAPKLGAEQYINIWVQRDDDPSELNSGGRQSYLELIDPSTADKPSLPVYTQPMPAVRGFGSLNGVANAPLVTRVAGYVQSTGRPAPYSSSGGLSNTTGDAPTPWGEQVALCAVADRSPILPGSLGRGVRSGSRSILVGTSGAAPQAARLVVRALANGQPPFSAMTPQQFNFPNPVQNAHWLARLGSHKTPSLWGGG</sequence>
<evidence type="ECO:0000313" key="1">
    <source>
        <dbReference type="EMBL" id="PTX54560.1"/>
    </source>
</evidence>
<dbReference type="Proteomes" id="UP000243978">
    <property type="component" value="Unassembled WGS sequence"/>
</dbReference>
<gene>
    <name evidence="1" type="ORF">C8N43_3377</name>
</gene>
<dbReference type="RefSeq" id="WP_107846878.1">
    <property type="nucleotide sequence ID" value="NZ_QBKS01000002.1"/>
</dbReference>
<dbReference type="OrthoDB" id="8010691at2"/>
<name>A0A2T6BER4_9RHOB</name>
<dbReference type="GO" id="GO:0004252">
    <property type="term" value="F:serine-type endopeptidase activity"/>
    <property type="evidence" value="ECO:0007669"/>
    <property type="project" value="InterPro"/>
</dbReference>
<dbReference type="EMBL" id="QBKS01000002">
    <property type="protein sequence ID" value="PTX54560.1"/>
    <property type="molecule type" value="Genomic_DNA"/>
</dbReference>
<keyword evidence="2" id="KW-1185">Reference proteome</keyword>
<comment type="caution">
    <text evidence="1">The sequence shown here is derived from an EMBL/GenBank/DDBJ whole genome shotgun (WGS) entry which is preliminary data.</text>
</comment>